<evidence type="ECO:0000313" key="2">
    <source>
        <dbReference type="Proteomes" id="UP000233556"/>
    </source>
</evidence>
<organism evidence="1 2">
    <name type="scientific">Limosa lapponica baueri</name>
    <dbReference type="NCBI Taxonomy" id="1758121"/>
    <lineage>
        <taxon>Eukaryota</taxon>
        <taxon>Metazoa</taxon>
        <taxon>Chordata</taxon>
        <taxon>Craniata</taxon>
        <taxon>Vertebrata</taxon>
        <taxon>Euteleostomi</taxon>
        <taxon>Archelosauria</taxon>
        <taxon>Archosauria</taxon>
        <taxon>Dinosauria</taxon>
        <taxon>Saurischia</taxon>
        <taxon>Theropoda</taxon>
        <taxon>Coelurosauria</taxon>
        <taxon>Aves</taxon>
        <taxon>Neognathae</taxon>
        <taxon>Neoaves</taxon>
        <taxon>Charadriiformes</taxon>
        <taxon>Scolopacidae</taxon>
        <taxon>Limosa</taxon>
    </lineage>
</organism>
<evidence type="ECO:0000313" key="1">
    <source>
        <dbReference type="EMBL" id="PKU32879.1"/>
    </source>
</evidence>
<keyword evidence="2" id="KW-1185">Reference proteome</keyword>
<reference evidence="2" key="1">
    <citation type="submission" date="2017-11" db="EMBL/GenBank/DDBJ databases">
        <authorList>
            <person name="Lima N.C."/>
            <person name="Parody-Merino A.M."/>
            <person name="Battley P.F."/>
            <person name="Fidler A.E."/>
            <person name="Prosdocimi F."/>
        </authorList>
    </citation>
    <scope>NUCLEOTIDE SEQUENCE [LARGE SCALE GENOMIC DNA]</scope>
</reference>
<proteinExistence type="predicted"/>
<dbReference type="Proteomes" id="UP000233556">
    <property type="component" value="Unassembled WGS sequence"/>
</dbReference>
<accession>A0A2I0TGF9</accession>
<protein>
    <submittedName>
        <fullName evidence="1">Uncharacterized protein</fullName>
    </submittedName>
</protein>
<gene>
    <name evidence="1" type="ORF">llap_16818</name>
</gene>
<dbReference type="PANTHER" id="PTHR33332">
    <property type="entry name" value="REVERSE TRANSCRIPTASE DOMAIN-CONTAINING PROTEIN"/>
    <property type="match status" value="1"/>
</dbReference>
<dbReference type="EMBL" id="KZ510742">
    <property type="protein sequence ID" value="PKU32879.1"/>
    <property type="molecule type" value="Genomic_DNA"/>
</dbReference>
<dbReference type="AlphaFoldDB" id="A0A2I0TGF9"/>
<sequence>MKRSFETVCQYSWKSMNRKVTCSVIVMLLSLRPKVTKKANSILACTRSSVASRTREVIVPLCSALVRRHLKCCVQFWSIHNKKVIEVLERVQRRAVKLVRALENKSYEEQLRELWLFSLEKRRLRGDLLVLYNSLKGVSKRVFVSSPK</sequence>
<dbReference type="OrthoDB" id="276744at2759"/>
<name>A0A2I0TGF9_LIMLA</name>
<reference evidence="2" key="2">
    <citation type="submission" date="2017-12" db="EMBL/GenBank/DDBJ databases">
        <title>Genome sequence of the Bar-tailed Godwit (Limosa lapponica baueri).</title>
        <authorList>
            <person name="Lima N.C.B."/>
            <person name="Parody-Merino A.M."/>
            <person name="Battley P.F."/>
            <person name="Fidler A.E."/>
            <person name="Prosdocimi F."/>
        </authorList>
    </citation>
    <scope>NUCLEOTIDE SEQUENCE [LARGE SCALE GENOMIC DNA]</scope>
</reference>